<feature type="region of interest" description="Disordered" evidence="9">
    <location>
        <begin position="631"/>
        <end position="659"/>
    </location>
</feature>
<dbReference type="InterPro" id="IPR006555">
    <property type="entry name" value="ATP-dep_Helicase_C"/>
</dbReference>
<keyword evidence="7" id="KW-0411">Iron-sulfur</keyword>
<gene>
    <name evidence="11" type="ORF">PECAL_2P09720</name>
</gene>
<keyword evidence="3" id="KW-0378">Hydrolase</keyword>
<dbReference type="InterPro" id="IPR006554">
    <property type="entry name" value="Helicase-like_DEXD_c2"/>
</dbReference>
<evidence type="ECO:0000313" key="12">
    <source>
        <dbReference type="Proteomes" id="UP000789595"/>
    </source>
</evidence>
<evidence type="ECO:0000256" key="4">
    <source>
        <dbReference type="ARBA" id="ARBA00022806"/>
    </source>
</evidence>
<dbReference type="Proteomes" id="UP000789595">
    <property type="component" value="Unassembled WGS sequence"/>
</dbReference>
<dbReference type="GO" id="GO:0005524">
    <property type="term" value="F:ATP binding"/>
    <property type="evidence" value="ECO:0007669"/>
    <property type="project" value="UniProtKB-KW"/>
</dbReference>
<keyword evidence="8" id="KW-0413">Isomerase</keyword>
<evidence type="ECO:0000256" key="7">
    <source>
        <dbReference type="ARBA" id="ARBA00023014"/>
    </source>
</evidence>
<protein>
    <recommendedName>
        <fullName evidence="10">Helicase ATP-binding domain-containing protein</fullName>
    </recommendedName>
</protein>
<dbReference type="SMART" id="SM00491">
    <property type="entry name" value="HELICc2"/>
    <property type="match status" value="1"/>
</dbReference>
<keyword evidence="12" id="KW-1185">Reference proteome</keyword>
<dbReference type="Pfam" id="PF13307">
    <property type="entry name" value="Helicase_C_2"/>
    <property type="match status" value="1"/>
</dbReference>
<evidence type="ECO:0000259" key="10">
    <source>
        <dbReference type="PROSITE" id="PS51193"/>
    </source>
</evidence>
<dbReference type="PROSITE" id="PS51193">
    <property type="entry name" value="HELICASE_ATP_BIND_2"/>
    <property type="match status" value="1"/>
</dbReference>
<keyword evidence="5" id="KW-0067">ATP-binding</keyword>
<keyword evidence="4" id="KW-0347">Helicase</keyword>
<dbReference type="GO" id="GO:0003678">
    <property type="term" value="F:DNA helicase activity"/>
    <property type="evidence" value="ECO:0007669"/>
    <property type="project" value="InterPro"/>
</dbReference>
<dbReference type="AlphaFoldDB" id="A0A8J2S900"/>
<evidence type="ECO:0000256" key="5">
    <source>
        <dbReference type="ARBA" id="ARBA00022840"/>
    </source>
</evidence>
<feature type="region of interest" description="Disordered" evidence="9">
    <location>
        <begin position="1"/>
        <end position="73"/>
    </location>
</feature>
<dbReference type="GO" id="GO:0003677">
    <property type="term" value="F:DNA binding"/>
    <property type="evidence" value="ECO:0007669"/>
    <property type="project" value="InterPro"/>
</dbReference>
<comment type="caution">
    <text evidence="11">The sequence shown here is derived from an EMBL/GenBank/DDBJ whole genome shotgun (WGS) entry which is preliminary data.</text>
</comment>
<dbReference type="OrthoDB" id="19182at2759"/>
<dbReference type="InterPro" id="IPR014013">
    <property type="entry name" value="Helic_SF1/SF2_ATP-bd_DinG/Rad3"/>
</dbReference>
<dbReference type="SMART" id="SM00488">
    <property type="entry name" value="DEXDc2"/>
    <property type="match status" value="1"/>
</dbReference>
<dbReference type="EMBL" id="CAKKNE010000002">
    <property type="protein sequence ID" value="CAH0367928.1"/>
    <property type="molecule type" value="Genomic_DNA"/>
</dbReference>
<dbReference type="GO" id="GO:0006289">
    <property type="term" value="P:nucleotide-excision repair"/>
    <property type="evidence" value="ECO:0007669"/>
    <property type="project" value="TreeGrafter"/>
</dbReference>
<keyword evidence="6" id="KW-0408">Iron</keyword>
<dbReference type="Pfam" id="PF06733">
    <property type="entry name" value="DEAD_2"/>
    <property type="match status" value="1"/>
</dbReference>
<evidence type="ECO:0000256" key="2">
    <source>
        <dbReference type="ARBA" id="ARBA00022741"/>
    </source>
</evidence>
<evidence type="ECO:0000313" key="11">
    <source>
        <dbReference type="EMBL" id="CAH0367928.1"/>
    </source>
</evidence>
<proteinExistence type="predicted"/>
<feature type="compositionally biased region" description="Pro residues" evidence="9">
    <location>
        <begin position="633"/>
        <end position="642"/>
    </location>
</feature>
<dbReference type="Gene3D" id="3.40.50.300">
    <property type="entry name" value="P-loop containing nucleotide triphosphate hydrolases"/>
    <property type="match status" value="2"/>
</dbReference>
<evidence type="ECO:0000256" key="6">
    <source>
        <dbReference type="ARBA" id="ARBA00023004"/>
    </source>
</evidence>
<evidence type="ECO:0000256" key="3">
    <source>
        <dbReference type="ARBA" id="ARBA00022801"/>
    </source>
</evidence>
<sequence length="930" mass="101500">MDLAYEDDVVDLTGATESPPRPLAPVSAKREAGTASGAPAKKKPKAAPAATTKTGRRRERQKRNADVRSGLKPLPTPIVDFDAEAARGMLTLTREGVPVHLPRARPPYRSQLQVMDGAIRAVRAARSALLESPTGTGKTLAALAAVLAWQRQHAHDTPTRVVWVARTHDQLQHAVHEYKRSCPYRPLMSLRLSRERFCLHPNIATAPNKAEACEEATKIRKPSTKKSKGCAHLDKAERIGYPQGKKWRPHFRLGGPMVVWDIEDAVKEGKATHVCPFHMAQDQIQEGAALIFITYSQLVDPVIRRAGGLDAVLEDAVVVVDEGHNLPSVARDAASYEVTEDRLADMVKTLEEFAPHLGEYPEAQAMLESLIAPPPGSFEAVQARLDAPPPTKRKKKPKLRFRVTARGGPLRSLLAWLRGATAPTCAAAPLGAPATRKRDAFKDEEERIWRGADAATLVRDVLGLENAERVDEHCKMLWKMRKDLIDEGLESGAVRSDTINDLEAILVKLRYLLDPAAATRYKLIATSAPRRDVFPKGATRAARDARNAMTDAQRRRRVLGCDGERRRAISFLCLEGSVAMETLTRGQRAAGLGQAEWRRPCRSLLLLSGTLRPFDLLARELGFELGAWDRTDLPPPALPPSSAPAVKDENAAPDAGAPEPKLLSQAYAAHAVAACHLPTLAPAPGRPAALAALQLARAAGTELDGSYANATKDPESTTSRRYYDAVATALLGVAAATPGGVLVFFKSYQLLELATARWETTGGRARLEAEKRGNVFVEVRRQSGDEFDALVGAYRAAAATPAGAMLLAVMRGRSAEGADFKDDAARCVVIVGVPYPPRFDAATRLKIEHAGRDGETWYKAEAYRNVNQAAGRLIRHSKDYGALVLLDRALHKHPMMSEWFAERIERPSGATELHHRLRSFFSARAPLVID</sequence>
<dbReference type="InterPro" id="IPR010614">
    <property type="entry name" value="RAD3-like_helicase_DEAD"/>
</dbReference>
<reference evidence="11" key="1">
    <citation type="submission" date="2021-11" db="EMBL/GenBank/DDBJ databases">
        <authorList>
            <consortium name="Genoscope - CEA"/>
            <person name="William W."/>
        </authorList>
    </citation>
    <scope>NUCLEOTIDE SEQUENCE</scope>
</reference>
<dbReference type="PANTHER" id="PTHR11472:SF47">
    <property type="entry name" value="FANCONI ANEMIA GROUP J PROTEIN"/>
    <property type="match status" value="1"/>
</dbReference>
<dbReference type="GO" id="GO:0046872">
    <property type="term" value="F:metal ion binding"/>
    <property type="evidence" value="ECO:0007669"/>
    <property type="project" value="UniProtKB-KW"/>
</dbReference>
<accession>A0A8J2S900</accession>
<organism evidence="11 12">
    <name type="scientific">Pelagomonas calceolata</name>
    <dbReference type="NCBI Taxonomy" id="35677"/>
    <lineage>
        <taxon>Eukaryota</taxon>
        <taxon>Sar</taxon>
        <taxon>Stramenopiles</taxon>
        <taxon>Ochrophyta</taxon>
        <taxon>Pelagophyceae</taxon>
        <taxon>Pelagomonadales</taxon>
        <taxon>Pelagomonadaceae</taxon>
        <taxon>Pelagomonas</taxon>
    </lineage>
</organism>
<feature type="domain" description="Helicase ATP-binding" evidence="10">
    <location>
        <begin position="97"/>
        <end position="374"/>
    </location>
</feature>
<keyword evidence="1" id="KW-0479">Metal-binding</keyword>
<dbReference type="GO" id="GO:0051536">
    <property type="term" value="F:iron-sulfur cluster binding"/>
    <property type="evidence" value="ECO:0007669"/>
    <property type="project" value="UniProtKB-KW"/>
</dbReference>
<feature type="compositionally biased region" description="Acidic residues" evidence="9">
    <location>
        <begin position="1"/>
        <end position="10"/>
    </location>
</feature>
<evidence type="ECO:0000256" key="8">
    <source>
        <dbReference type="ARBA" id="ARBA00023235"/>
    </source>
</evidence>
<keyword evidence="2" id="KW-0547">Nucleotide-binding</keyword>
<dbReference type="PANTHER" id="PTHR11472">
    <property type="entry name" value="DNA REPAIR DEAD HELICASE RAD3/XP-D SUBFAMILY MEMBER"/>
    <property type="match status" value="1"/>
</dbReference>
<name>A0A8J2S900_9STRA</name>
<evidence type="ECO:0000256" key="1">
    <source>
        <dbReference type="ARBA" id="ARBA00022723"/>
    </source>
</evidence>
<dbReference type="GO" id="GO:0005634">
    <property type="term" value="C:nucleus"/>
    <property type="evidence" value="ECO:0007669"/>
    <property type="project" value="TreeGrafter"/>
</dbReference>
<dbReference type="GO" id="GO:0016818">
    <property type="term" value="F:hydrolase activity, acting on acid anhydrides, in phosphorus-containing anhydrides"/>
    <property type="evidence" value="ECO:0007669"/>
    <property type="project" value="InterPro"/>
</dbReference>
<dbReference type="InterPro" id="IPR045028">
    <property type="entry name" value="DinG/Rad3-like"/>
</dbReference>
<dbReference type="GO" id="GO:1990918">
    <property type="term" value="P:double-strand break repair involved in meiotic recombination"/>
    <property type="evidence" value="ECO:0007669"/>
    <property type="project" value="TreeGrafter"/>
</dbReference>
<evidence type="ECO:0000256" key="9">
    <source>
        <dbReference type="SAM" id="MobiDB-lite"/>
    </source>
</evidence>
<dbReference type="SUPFAM" id="SSF52540">
    <property type="entry name" value="P-loop containing nucleoside triphosphate hydrolases"/>
    <property type="match status" value="1"/>
</dbReference>
<dbReference type="InterPro" id="IPR027417">
    <property type="entry name" value="P-loop_NTPase"/>
</dbReference>